<organism evidence="1 2">
    <name type="scientific">Alkalicoccus daliensis</name>
    <dbReference type="NCBI Taxonomy" id="745820"/>
    <lineage>
        <taxon>Bacteria</taxon>
        <taxon>Bacillati</taxon>
        <taxon>Bacillota</taxon>
        <taxon>Bacilli</taxon>
        <taxon>Bacillales</taxon>
        <taxon>Bacillaceae</taxon>
        <taxon>Alkalicoccus</taxon>
    </lineage>
</organism>
<dbReference type="SUPFAM" id="SSF52833">
    <property type="entry name" value="Thioredoxin-like"/>
    <property type="match status" value="1"/>
</dbReference>
<dbReference type="AlphaFoldDB" id="A0A1H0HUJ0"/>
<dbReference type="Proteomes" id="UP000198778">
    <property type="component" value="Unassembled WGS sequence"/>
</dbReference>
<dbReference type="InterPro" id="IPR036249">
    <property type="entry name" value="Thioredoxin-like_sf"/>
</dbReference>
<evidence type="ECO:0000313" key="2">
    <source>
        <dbReference type="Proteomes" id="UP000198778"/>
    </source>
</evidence>
<keyword evidence="2" id="KW-1185">Reference proteome</keyword>
<protein>
    <recommendedName>
        <fullName evidence="3">Small peptidoglycan-associated lipoprotein</fullName>
    </recommendedName>
</protein>
<name>A0A1H0HUJ0_9BACI</name>
<dbReference type="PROSITE" id="PS51257">
    <property type="entry name" value="PROKAR_LIPOPROTEIN"/>
    <property type="match status" value="1"/>
</dbReference>
<proteinExistence type="predicted"/>
<sequence>MRILILLIFLAAVSFGCKSADIYEIIPELTNEDSLHAIVLIEETEDENNHPYFNALIDISSSKLLKTHVVAASDHPEVPLHFEAESLPCLILFEAGEVVMHIDDVNDTSELLQMLQGNLMRFTRQASDTGV</sequence>
<gene>
    <name evidence="1" type="ORF">SAMN04488053_10947</name>
</gene>
<reference evidence="2" key="1">
    <citation type="submission" date="2016-10" db="EMBL/GenBank/DDBJ databases">
        <authorList>
            <person name="Varghese N."/>
            <person name="Submissions S."/>
        </authorList>
    </citation>
    <scope>NUCLEOTIDE SEQUENCE [LARGE SCALE GENOMIC DNA]</scope>
    <source>
        <strain evidence="2">CGMCC 1.10369</strain>
    </source>
</reference>
<dbReference type="EMBL" id="FNIL01000009">
    <property type="protein sequence ID" value="SDO22807.1"/>
    <property type="molecule type" value="Genomic_DNA"/>
</dbReference>
<dbReference type="RefSeq" id="WP_090843416.1">
    <property type="nucleotide sequence ID" value="NZ_FNIL01000009.1"/>
</dbReference>
<accession>A0A1H0HUJ0</accession>
<evidence type="ECO:0000313" key="1">
    <source>
        <dbReference type="EMBL" id="SDO22807.1"/>
    </source>
</evidence>
<dbReference type="OrthoDB" id="2864505at2"/>
<evidence type="ECO:0008006" key="3">
    <source>
        <dbReference type="Google" id="ProtNLM"/>
    </source>
</evidence>